<dbReference type="Pfam" id="PF01638">
    <property type="entry name" value="HxlR"/>
    <property type="match status" value="1"/>
</dbReference>
<protein>
    <submittedName>
        <fullName evidence="2">Winged helix-turn-helix transcriptional regulator</fullName>
    </submittedName>
</protein>
<reference evidence="3" key="1">
    <citation type="journal article" date="2019" name="Int. J. Syst. Evol. Microbiol.">
        <title>The Global Catalogue of Microorganisms (GCM) 10K type strain sequencing project: providing services to taxonomists for standard genome sequencing and annotation.</title>
        <authorList>
            <consortium name="The Broad Institute Genomics Platform"/>
            <consortium name="The Broad Institute Genome Sequencing Center for Infectious Disease"/>
            <person name="Wu L."/>
            <person name="Ma J."/>
        </authorList>
    </citation>
    <scope>NUCLEOTIDE SEQUENCE [LARGE SCALE GENOMIC DNA]</scope>
    <source>
        <strain evidence="3">DT43</strain>
    </source>
</reference>
<dbReference type="RefSeq" id="WP_386338412.1">
    <property type="nucleotide sequence ID" value="NZ_JBHSFG010000011.1"/>
</dbReference>
<dbReference type="Proteomes" id="UP001596012">
    <property type="component" value="Unassembled WGS sequence"/>
</dbReference>
<dbReference type="EMBL" id="JBHSFG010000011">
    <property type="protein sequence ID" value="MFC4463969.1"/>
    <property type="molecule type" value="Genomic_DNA"/>
</dbReference>
<accession>A0ABV8YF86</accession>
<evidence type="ECO:0000313" key="3">
    <source>
        <dbReference type="Proteomes" id="UP001596012"/>
    </source>
</evidence>
<sequence length="70" mass="8020">MNRTLRRLEQGGLVKHNREAEFPYHSEYELTSSANEMLVVVAPVVEWAESNADLLEHARQRRRAEEAGNG</sequence>
<organism evidence="2 3">
    <name type="scientific">Streptomyces xiangluensis</name>
    <dbReference type="NCBI Taxonomy" id="2665720"/>
    <lineage>
        <taxon>Bacteria</taxon>
        <taxon>Bacillati</taxon>
        <taxon>Actinomycetota</taxon>
        <taxon>Actinomycetes</taxon>
        <taxon>Kitasatosporales</taxon>
        <taxon>Streptomycetaceae</taxon>
        <taxon>Streptomyces</taxon>
    </lineage>
</organism>
<dbReference type="PROSITE" id="PS51118">
    <property type="entry name" value="HTH_HXLR"/>
    <property type="match status" value="1"/>
</dbReference>
<keyword evidence="3" id="KW-1185">Reference proteome</keyword>
<comment type="caution">
    <text evidence="2">The sequence shown here is derived from an EMBL/GenBank/DDBJ whole genome shotgun (WGS) entry which is preliminary data.</text>
</comment>
<proteinExistence type="predicted"/>
<gene>
    <name evidence="2" type="ORF">ACFPH6_05225</name>
</gene>
<dbReference type="InterPro" id="IPR036390">
    <property type="entry name" value="WH_DNA-bd_sf"/>
</dbReference>
<evidence type="ECO:0000259" key="1">
    <source>
        <dbReference type="PROSITE" id="PS51118"/>
    </source>
</evidence>
<dbReference type="Gene3D" id="1.10.10.10">
    <property type="entry name" value="Winged helix-like DNA-binding domain superfamily/Winged helix DNA-binding domain"/>
    <property type="match status" value="1"/>
</dbReference>
<dbReference type="InterPro" id="IPR036388">
    <property type="entry name" value="WH-like_DNA-bd_sf"/>
</dbReference>
<dbReference type="InterPro" id="IPR002577">
    <property type="entry name" value="HTH_HxlR"/>
</dbReference>
<feature type="domain" description="HTH hxlR-type" evidence="1">
    <location>
        <begin position="1"/>
        <end position="56"/>
    </location>
</feature>
<name>A0ABV8YF86_9ACTN</name>
<dbReference type="SUPFAM" id="SSF46785">
    <property type="entry name" value="Winged helix' DNA-binding domain"/>
    <property type="match status" value="1"/>
</dbReference>
<evidence type="ECO:0000313" key="2">
    <source>
        <dbReference type="EMBL" id="MFC4463969.1"/>
    </source>
</evidence>